<dbReference type="EMBL" id="MJBS01000009">
    <property type="protein sequence ID" value="OHF02987.1"/>
    <property type="molecule type" value="Genomic_DNA"/>
</dbReference>
<comment type="caution">
    <text evidence="2">The sequence shown here is derived from an EMBL/GenBank/DDBJ whole genome shotgun (WGS) entry which is preliminary data.</text>
</comment>
<keyword evidence="1" id="KW-0732">Signal</keyword>
<dbReference type="GeneID" id="34554909"/>
<dbReference type="OrthoDB" id="4849542at2759"/>
<accession>A0A1G4BNT9</accession>
<evidence type="ECO:0000313" key="3">
    <source>
        <dbReference type="Proteomes" id="UP000176998"/>
    </source>
</evidence>
<feature type="chain" id="PRO_5009603126" evidence="1">
    <location>
        <begin position="22"/>
        <end position="365"/>
    </location>
</feature>
<dbReference type="STRING" id="1209926.A0A1G4BNT9"/>
<evidence type="ECO:0000256" key="1">
    <source>
        <dbReference type="SAM" id="SignalP"/>
    </source>
</evidence>
<organism evidence="2 3">
    <name type="scientific">Colletotrichum orchidophilum</name>
    <dbReference type="NCBI Taxonomy" id="1209926"/>
    <lineage>
        <taxon>Eukaryota</taxon>
        <taxon>Fungi</taxon>
        <taxon>Dikarya</taxon>
        <taxon>Ascomycota</taxon>
        <taxon>Pezizomycotina</taxon>
        <taxon>Sordariomycetes</taxon>
        <taxon>Hypocreomycetidae</taxon>
        <taxon>Glomerellales</taxon>
        <taxon>Glomerellaceae</taxon>
        <taxon>Colletotrichum</taxon>
    </lineage>
</organism>
<sequence>MFSQAIIFFLAAACFLAPAEAQFNQKWTWHASTNGNPTPKWRPLNSGAWLDVVGFGTKAVWLDYNCYWMPAICQNARNYFNTPAGQDRNWPTAFTYDFEKTRSDEETKGRRSYACPSSKTSSDKSKQWKFFHSCPEKDQPIPMRSKLTARQGEWHHTELEYPLVPGEQIIKSYQPADGSAAVPSGLRYSCDEFPPASWVEGGSGINGGGDVALTRCAPIGECMGVAGEQNWQGLIHNQLRMSILKINRLPKEKTDTAKDVRASKAGLFFLRLSNGGFSEPAARVLINDGGVERVDKKITPRPGRRRRSAANMDFGIFEFMNWANNVTVEELLSGNDTQSTEFQLLNGTMQTVVRKRVQQLAVNVQ</sequence>
<evidence type="ECO:0000313" key="2">
    <source>
        <dbReference type="EMBL" id="OHF02987.1"/>
    </source>
</evidence>
<proteinExistence type="predicted"/>
<protein>
    <submittedName>
        <fullName evidence="2">Uncharacterized protein</fullName>
    </submittedName>
</protein>
<reference evidence="2 3" key="1">
    <citation type="submission" date="2016-09" db="EMBL/GenBank/DDBJ databases">
        <authorList>
            <person name="Capua I."/>
            <person name="De Benedictis P."/>
            <person name="Joannis T."/>
            <person name="Lombin L.H."/>
            <person name="Cattoli G."/>
        </authorList>
    </citation>
    <scope>NUCLEOTIDE SEQUENCE [LARGE SCALE GENOMIC DNA]</scope>
    <source>
        <strain evidence="2 3">IMI 309357</strain>
    </source>
</reference>
<dbReference type="AlphaFoldDB" id="A0A1G4BNT9"/>
<feature type="signal peptide" evidence="1">
    <location>
        <begin position="1"/>
        <end position="21"/>
    </location>
</feature>
<gene>
    <name evidence="2" type="ORF">CORC01_01745</name>
</gene>
<dbReference type="RefSeq" id="XP_022480125.1">
    <property type="nucleotide sequence ID" value="XM_022613399.1"/>
</dbReference>
<dbReference type="Proteomes" id="UP000176998">
    <property type="component" value="Unassembled WGS sequence"/>
</dbReference>
<keyword evidence="3" id="KW-1185">Reference proteome</keyword>
<name>A0A1G4BNT9_9PEZI</name>